<feature type="repeat" description="PPR" evidence="3">
    <location>
        <begin position="262"/>
        <end position="296"/>
    </location>
</feature>
<dbReference type="AlphaFoldDB" id="A0A200QVR9"/>
<dbReference type="InterPro" id="IPR011990">
    <property type="entry name" value="TPR-like_helical_dom_sf"/>
</dbReference>
<accession>A0A200QVR9</accession>
<comment type="similarity">
    <text evidence="2">Belongs to the PPR family. PCMP-E subfamily.</text>
</comment>
<feature type="repeat" description="PPR" evidence="3">
    <location>
        <begin position="363"/>
        <end position="397"/>
    </location>
</feature>
<dbReference type="GO" id="GO:0003723">
    <property type="term" value="F:RNA binding"/>
    <property type="evidence" value="ECO:0007669"/>
    <property type="project" value="InterPro"/>
</dbReference>
<feature type="repeat" description="PPR" evidence="3">
    <location>
        <begin position="460"/>
        <end position="494"/>
    </location>
</feature>
<dbReference type="PROSITE" id="PS51375">
    <property type="entry name" value="PPR"/>
    <property type="match status" value="7"/>
</dbReference>
<dbReference type="OrthoDB" id="751155at2759"/>
<dbReference type="OMA" id="SCAAYGN"/>
<dbReference type="InterPro" id="IPR002885">
    <property type="entry name" value="PPR_rpt"/>
</dbReference>
<feature type="repeat" description="PPR" evidence="3">
    <location>
        <begin position="429"/>
        <end position="459"/>
    </location>
</feature>
<sequence>MKLLPFQLENLTTITIKPTQKNPTELLKELNSSISNLSRSHQYSEALQVFNQIHSSHILKPDNYTFASTLTACANLFETSFGNQVHSLVVRAGFKSYPHVCNTLLSLYAKSNDLNSVNRVFYEIATPDDYSWTTLLSAHAKSGQIEHALNLFDKIPRRSVAVWNAVITGSIENGYLDIAFEMFLEMHRLGVRHDQYSFASAPSLCSEPQLLDFGKQVHSLVIKTGFFVRVSVINAHLTMYFNCGTVKDAFRVFEEAKTSELNQITFNAMIAGLVSRERNLEALLMFKEMKESCFEPTERTFVSVLSSSSSMGKLEIGQQVHAQAVKMGFQDFTSVSNAAITMYSNCGDLAAACLVFERLEDKDLVSWNSIVTGYVQGSEYRSAIMTFLQMQIQGIEPDDFTVGSLLACSGIRFTEMIQAFVTKNGLILNTQVCNALISAYSKHGKIENTHLIFAEMPSRNLISWNSIISGCLFNGLPERGLEIFCNLQKSKLKPCLYTLSTVLSICSSISNLRYGKEVHGYVVRSEFGSETSLGNALITMYAKCGILDRSARVFGSMPKSDLVSWNAMISAYGQHGEGKEAVSCFNKMQELGDIKPDQATFTAILFACSHAGLIDEGCRVFSSMVEEYGIEPGMNQYSCLVDLLARAGHLDDAEKLINSMPFRADSSIWWPLLSACAAHGNVRLGKISAGFILEAEPDNPTVYVLLSNIYANAGKWEEKANVRKLMSENGVIKQPGYSWVESHKVESER</sequence>
<dbReference type="FunFam" id="1.25.40.10:FF:000090">
    <property type="entry name" value="Pentatricopeptide repeat-containing protein, chloroplastic"/>
    <property type="match status" value="1"/>
</dbReference>
<dbReference type="InterPro" id="IPR046960">
    <property type="entry name" value="PPR_At4g14850-like_plant"/>
</dbReference>
<feature type="repeat" description="PPR" evidence="3">
    <location>
        <begin position="128"/>
        <end position="162"/>
    </location>
</feature>
<dbReference type="Gene3D" id="1.25.40.10">
    <property type="entry name" value="Tetratricopeptide repeat domain"/>
    <property type="match status" value="4"/>
</dbReference>
<dbReference type="Pfam" id="PF13041">
    <property type="entry name" value="PPR_2"/>
    <property type="match status" value="3"/>
</dbReference>
<dbReference type="InParanoid" id="A0A200QVR9"/>
<feature type="repeat" description="PPR" evidence="3">
    <location>
        <begin position="561"/>
        <end position="595"/>
    </location>
</feature>
<protein>
    <submittedName>
        <fullName evidence="4">Pentatricopeptide repeat</fullName>
    </submittedName>
</protein>
<proteinExistence type="inferred from homology"/>
<keyword evidence="5" id="KW-1185">Reference proteome</keyword>
<dbReference type="PANTHER" id="PTHR47926">
    <property type="entry name" value="PENTATRICOPEPTIDE REPEAT-CONTAINING PROTEIN"/>
    <property type="match status" value="1"/>
</dbReference>
<gene>
    <name evidence="4" type="ORF">BVC80_1811g39</name>
</gene>
<organism evidence="4 5">
    <name type="scientific">Macleaya cordata</name>
    <name type="common">Five-seeded plume-poppy</name>
    <name type="synonym">Bocconia cordata</name>
    <dbReference type="NCBI Taxonomy" id="56857"/>
    <lineage>
        <taxon>Eukaryota</taxon>
        <taxon>Viridiplantae</taxon>
        <taxon>Streptophyta</taxon>
        <taxon>Embryophyta</taxon>
        <taxon>Tracheophyta</taxon>
        <taxon>Spermatophyta</taxon>
        <taxon>Magnoliopsida</taxon>
        <taxon>Ranunculales</taxon>
        <taxon>Papaveraceae</taxon>
        <taxon>Papaveroideae</taxon>
        <taxon>Macleaya</taxon>
    </lineage>
</organism>
<evidence type="ECO:0000313" key="5">
    <source>
        <dbReference type="Proteomes" id="UP000195402"/>
    </source>
</evidence>
<evidence type="ECO:0000256" key="3">
    <source>
        <dbReference type="PROSITE-ProRule" id="PRU00708"/>
    </source>
</evidence>
<dbReference type="Pfam" id="PF01535">
    <property type="entry name" value="PPR"/>
    <property type="match status" value="5"/>
</dbReference>
<evidence type="ECO:0000256" key="1">
    <source>
        <dbReference type="ARBA" id="ARBA00022737"/>
    </source>
</evidence>
<evidence type="ECO:0000313" key="4">
    <source>
        <dbReference type="EMBL" id="OVA14573.1"/>
    </source>
</evidence>
<feature type="repeat" description="PPR" evidence="3">
    <location>
        <begin position="597"/>
        <end position="632"/>
    </location>
</feature>
<evidence type="ECO:0000256" key="2">
    <source>
        <dbReference type="ARBA" id="ARBA00061659"/>
    </source>
</evidence>
<keyword evidence="1" id="KW-0677">Repeat</keyword>
<name>A0A200QVR9_MACCD</name>
<dbReference type="EMBL" id="MVGT01001029">
    <property type="protein sequence ID" value="OVA14573.1"/>
    <property type="molecule type" value="Genomic_DNA"/>
</dbReference>
<dbReference type="GO" id="GO:0009451">
    <property type="term" value="P:RNA modification"/>
    <property type="evidence" value="ECO:0007669"/>
    <property type="project" value="InterPro"/>
</dbReference>
<dbReference type="InterPro" id="IPR046848">
    <property type="entry name" value="E_motif"/>
</dbReference>
<dbReference type="FunFam" id="1.25.40.10:FF:000196">
    <property type="entry name" value="Pentatricopeptide repeat-containing protein At4g14850"/>
    <property type="match status" value="1"/>
</dbReference>
<dbReference type="Pfam" id="PF20431">
    <property type="entry name" value="E_motif"/>
    <property type="match status" value="1"/>
</dbReference>
<dbReference type="NCBIfam" id="TIGR00756">
    <property type="entry name" value="PPR"/>
    <property type="match status" value="6"/>
</dbReference>
<comment type="caution">
    <text evidence="4">The sequence shown here is derived from an EMBL/GenBank/DDBJ whole genome shotgun (WGS) entry which is preliminary data.</text>
</comment>
<dbReference type="Proteomes" id="UP000195402">
    <property type="component" value="Unassembled WGS sequence"/>
</dbReference>
<reference evidence="4 5" key="1">
    <citation type="journal article" date="2017" name="Mol. Plant">
        <title>The Genome of Medicinal Plant Macleaya cordata Provides New Insights into Benzylisoquinoline Alkaloids Metabolism.</title>
        <authorList>
            <person name="Liu X."/>
            <person name="Liu Y."/>
            <person name="Huang P."/>
            <person name="Ma Y."/>
            <person name="Qing Z."/>
            <person name="Tang Q."/>
            <person name="Cao H."/>
            <person name="Cheng P."/>
            <person name="Zheng Y."/>
            <person name="Yuan Z."/>
            <person name="Zhou Y."/>
            <person name="Liu J."/>
            <person name="Tang Z."/>
            <person name="Zhuo Y."/>
            <person name="Zhang Y."/>
            <person name="Yu L."/>
            <person name="Huang J."/>
            <person name="Yang P."/>
            <person name="Peng Q."/>
            <person name="Zhang J."/>
            <person name="Jiang W."/>
            <person name="Zhang Z."/>
            <person name="Lin K."/>
            <person name="Ro D.K."/>
            <person name="Chen X."/>
            <person name="Xiong X."/>
            <person name="Shang Y."/>
            <person name="Huang S."/>
            <person name="Zeng J."/>
        </authorList>
    </citation>
    <scope>NUCLEOTIDE SEQUENCE [LARGE SCALE GENOMIC DNA]</scope>
    <source>
        <strain evidence="5">cv. BLH2017</strain>
        <tissue evidence="4">Root</tissue>
    </source>
</reference>